<organism evidence="1 2">
    <name type="scientific">Heterodera trifolii</name>
    <dbReference type="NCBI Taxonomy" id="157864"/>
    <lineage>
        <taxon>Eukaryota</taxon>
        <taxon>Metazoa</taxon>
        <taxon>Ecdysozoa</taxon>
        <taxon>Nematoda</taxon>
        <taxon>Chromadorea</taxon>
        <taxon>Rhabditida</taxon>
        <taxon>Tylenchina</taxon>
        <taxon>Tylenchomorpha</taxon>
        <taxon>Tylenchoidea</taxon>
        <taxon>Heteroderidae</taxon>
        <taxon>Heteroderinae</taxon>
        <taxon>Heterodera</taxon>
    </lineage>
</organism>
<sequence>MAECRECKENGMPKYEFKLSDSSTKSLKCHLFSTTHANSEYVKNFEELEKTKKESKQKAEKQQQPTIENLIDTTLTSSGILSLADKRIISMITCNNLSFGLLSDPAFKAQCKYELKDESDYRKRVLPEAYKLVRAKILKDLDGCANLSFTIDCWAEQKKAITQYAVETGDTNFSLTVREWSLLEELISVLKSTEEASNWFAKSPISSQIPAARCMHKQLFNTTEA</sequence>
<accession>A0ABD2L537</accession>
<proteinExistence type="predicted"/>
<reference evidence="1 2" key="1">
    <citation type="submission" date="2024-10" db="EMBL/GenBank/DDBJ databases">
        <authorList>
            <person name="Kim D."/>
        </authorList>
    </citation>
    <scope>NUCLEOTIDE SEQUENCE [LARGE SCALE GENOMIC DNA]</scope>
    <source>
        <strain evidence="1">BH-2024</strain>
    </source>
</reference>
<evidence type="ECO:0000313" key="2">
    <source>
        <dbReference type="Proteomes" id="UP001620626"/>
    </source>
</evidence>
<dbReference type="EMBL" id="JBICBT010000547">
    <property type="protein sequence ID" value="KAL3110279.1"/>
    <property type="molecule type" value="Genomic_DNA"/>
</dbReference>
<comment type="caution">
    <text evidence="1">The sequence shown here is derived from an EMBL/GenBank/DDBJ whole genome shotgun (WGS) entry which is preliminary data.</text>
</comment>
<dbReference type="Proteomes" id="UP001620626">
    <property type="component" value="Unassembled WGS sequence"/>
</dbReference>
<gene>
    <name evidence="1" type="ORF">niasHT_012697</name>
</gene>
<dbReference type="AlphaFoldDB" id="A0ABD2L537"/>
<keyword evidence="2" id="KW-1185">Reference proteome</keyword>
<evidence type="ECO:0000313" key="1">
    <source>
        <dbReference type="EMBL" id="KAL3110279.1"/>
    </source>
</evidence>
<name>A0ABD2L537_9BILA</name>
<protein>
    <submittedName>
        <fullName evidence="1">Uncharacterized protein</fullName>
    </submittedName>
</protein>